<dbReference type="InterPro" id="IPR005754">
    <property type="entry name" value="Sortase"/>
</dbReference>
<dbReference type="Gene3D" id="2.40.260.10">
    <property type="entry name" value="Sortase"/>
    <property type="match status" value="1"/>
</dbReference>
<protein>
    <recommendedName>
        <fullName evidence="5">Sortase</fullName>
    </recommendedName>
</protein>
<keyword evidence="1" id="KW-0378">Hydrolase</keyword>
<dbReference type="KEGG" id="nbe:Back2_01570"/>
<evidence type="ECO:0000256" key="1">
    <source>
        <dbReference type="ARBA" id="ARBA00022801"/>
    </source>
</evidence>
<evidence type="ECO:0008006" key="5">
    <source>
        <dbReference type="Google" id="ProtNLM"/>
    </source>
</evidence>
<accession>A0A3G9IAU3</accession>
<dbReference type="CDD" id="cd05830">
    <property type="entry name" value="Sortase_E"/>
    <property type="match status" value="1"/>
</dbReference>
<sequence length="112" mass="12375">MVLAGHRVTHGEPFRDLQRLQIGDEIVIETLTSGYIYRVTSGSGGSLRVADSASWVLAPSPRNPDRGGISPPHSTRLITLLTCAELFHTSDRFVIFGELVRTYLRVHPHPEA</sequence>
<dbReference type="AlphaFoldDB" id="A0A3G9IAU3"/>
<evidence type="ECO:0000313" key="3">
    <source>
        <dbReference type="EMBL" id="BBH15870.1"/>
    </source>
</evidence>
<dbReference type="Pfam" id="PF04203">
    <property type="entry name" value="Sortase"/>
    <property type="match status" value="1"/>
</dbReference>
<dbReference type="GO" id="GO:0016787">
    <property type="term" value="F:hydrolase activity"/>
    <property type="evidence" value="ECO:0007669"/>
    <property type="project" value="UniProtKB-KW"/>
</dbReference>
<dbReference type="SUPFAM" id="SSF63817">
    <property type="entry name" value="Sortase"/>
    <property type="match status" value="1"/>
</dbReference>
<evidence type="ECO:0000313" key="4">
    <source>
        <dbReference type="Proteomes" id="UP000271573"/>
    </source>
</evidence>
<organism evidence="3 4">
    <name type="scientific">Nocardioides baekrokdamisoli</name>
    <dbReference type="NCBI Taxonomy" id="1804624"/>
    <lineage>
        <taxon>Bacteria</taxon>
        <taxon>Bacillati</taxon>
        <taxon>Actinomycetota</taxon>
        <taxon>Actinomycetes</taxon>
        <taxon>Propionibacteriales</taxon>
        <taxon>Nocardioidaceae</taxon>
        <taxon>Nocardioides</taxon>
    </lineage>
</organism>
<dbReference type="EMBL" id="AP019307">
    <property type="protein sequence ID" value="BBH15870.1"/>
    <property type="molecule type" value="Genomic_DNA"/>
</dbReference>
<evidence type="ECO:0000256" key="2">
    <source>
        <dbReference type="PIRSR" id="PIRSR605754-1"/>
    </source>
</evidence>
<name>A0A3G9IAU3_9ACTN</name>
<dbReference type="Proteomes" id="UP000271573">
    <property type="component" value="Chromosome"/>
</dbReference>
<gene>
    <name evidence="3" type="ORF">Back2_01570</name>
</gene>
<feature type="active site" description="Acyl-thioester intermediate" evidence="2">
    <location>
        <position position="83"/>
    </location>
</feature>
<reference evidence="3 4" key="1">
    <citation type="submission" date="2018-11" db="EMBL/GenBank/DDBJ databases">
        <title>Complete genome sequence of Nocardioides baekrokdamisoli strain KCTC 39748.</title>
        <authorList>
            <person name="Kang S.W."/>
            <person name="Lee K.C."/>
            <person name="Kim K.K."/>
            <person name="Kim J.S."/>
            <person name="Kim D.S."/>
            <person name="Ko S.H."/>
            <person name="Yang S.H."/>
            <person name="Shin Y.K."/>
            <person name="Lee J.S."/>
        </authorList>
    </citation>
    <scope>NUCLEOTIDE SEQUENCE [LARGE SCALE GENOMIC DNA]</scope>
    <source>
        <strain evidence="3 4">KCTC 39748</strain>
    </source>
</reference>
<keyword evidence="4" id="KW-1185">Reference proteome</keyword>
<proteinExistence type="predicted"/>
<dbReference type="InterPro" id="IPR042003">
    <property type="entry name" value="Sortase_E"/>
</dbReference>
<feature type="active site" description="Proton donor/acceptor" evidence="2">
    <location>
        <position position="6"/>
    </location>
</feature>
<dbReference type="InterPro" id="IPR023365">
    <property type="entry name" value="Sortase_dom-sf"/>
</dbReference>